<gene>
    <name evidence="1" type="ORF">SAMN05216252_101190</name>
</gene>
<evidence type="ECO:0000313" key="1">
    <source>
        <dbReference type="EMBL" id="SNR81372.1"/>
    </source>
</evidence>
<proteinExistence type="predicted"/>
<dbReference type="AlphaFoldDB" id="A0A238ZE55"/>
<reference evidence="1 2" key="1">
    <citation type="submission" date="2017-06" db="EMBL/GenBank/DDBJ databases">
        <authorList>
            <person name="Kim H.J."/>
            <person name="Triplett B.A."/>
        </authorList>
    </citation>
    <scope>NUCLEOTIDE SEQUENCE [LARGE SCALE GENOMIC DNA]</scope>
    <source>
        <strain evidence="1 2">CGMCC 4.1858</strain>
    </source>
</reference>
<keyword evidence="2" id="KW-1185">Reference proteome</keyword>
<dbReference type="RefSeq" id="WP_089221641.1">
    <property type="nucleotide sequence ID" value="NZ_FZOF01000001.1"/>
</dbReference>
<organism evidence="1 2">
    <name type="scientific">Actinacidiphila glaucinigra</name>
    <dbReference type="NCBI Taxonomy" id="235986"/>
    <lineage>
        <taxon>Bacteria</taxon>
        <taxon>Bacillati</taxon>
        <taxon>Actinomycetota</taxon>
        <taxon>Actinomycetes</taxon>
        <taxon>Kitasatosporales</taxon>
        <taxon>Streptomycetaceae</taxon>
        <taxon>Actinacidiphila</taxon>
    </lineage>
</organism>
<dbReference type="EMBL" id="FZOF01000001">
    <property type="protein sequence ID" value="SNR81372.1"/>
    <property type="molecule type" value="Genomic_DNA"/>
</dbReference>
<dbReference type="Proteomes" id="UP000198280">
    <property type="component" value="Unassembled WGS sequence"/>
</dbReference>
<name>A0A238ZE55_9ACTN</name>
<dbReference type="OrthoDB" id="3298357at2"/>
<sequence length="168" mass="18371">MSVPWRSAADALAETLRRHDAAPDAVHDVGAAWDAFAEFLAVEVDGVMEADGDGFIVEWGRWDWNDDLPALSFGRLLAVRDTGGDGDSAHRQPEYWKVELQLCFAEDPAWAELDDLGLQDTGFDHHAIGAPRTAALAETLRLIQSYPQLAAMWRATPVRSAVASERAG</sequence>
<evidence type="ECO:0000313" key="2">
    <source>
        <dbReference type="Proteomes" id="UP000198280"/>
    </source>
</evidence>
<protein>
    <submittedName>
        <fullName evidence="1">Uncharacterized protein</fullName>
    </submittedName>
</protein>
<accession>A0A238ZE55</accession>